<name>A0A8H9HY80_9ACTN</name>
<evidence type="ECO:0000256" key="1">
    <source>
        <dbReference type="SAM" id="MobiDB-lite"/>
    </source>
</evidence>
<proteinExistence type="predicted"/>
<evidence type="ECO:0000313" key="2">
    <source>
        <dbReference type="EMBL" id="GFH75506.1"/>
    </source>
</evidence>
<reference evidence="3" key="1">
    <citation type="journal article" date="2014" name="Int. J. Syst. Evol. Microbiol.">
        <title>Complete genome sequence of Corynebacterium casei LMG S-19264T (=DSM 44701T), isolated from a smear-ripened cheese.</title>
        <authorList>
            <consortium name="US DOE Joint Genome Institute (JGI-PGF)"/>
            <person name="Walter F."/>
            <person name="Albersmeier A."/>
            <person name="Kalinowski J."/>
            <person name="Ruckert C."/>
        </authorList>
    </citation>
    <scope>NUCLEOTIDE SEQUENCE</scope>
    <source>
        <strain evidence="3">JCM 4136</strain>
    </source>
</reference>
<accession>A0A8H9HY80</accession>
<dbReference type="Proteomes" id="UP000480804">
    <property type="component" value="Unassembled WGS sequence"/>
</dbReference>
<evidence type="ECO:0000313" key="4">
    <source>
        <dbReference type="Proteomes" id="UP000480804"/>
    </source>
</evidence>
<organism evidence="3 5">
    <name type="scientific">Streptomyces gougerotii</name>
    <dbReference type="NCBI Taxonomy" id="53448"/>
    <lineage>
        <taxon>Bacteria</taxon>
        <taxon>Bacillati</taxon>
        <taxon>Actinomycetota</taxon>
        <taxon>Actinomycetes</taxon>
        <taxon>Kitasatosporales</taxon>
        <taxon>Streptomycetaceae</taxon>
        <taxon>Streptomyces</taxon>
        <taxon>Streptomyces diastaticus group</taxon>
    </lineage>
</organism>
<comment type="caution">
    <text evidence="3">The sequence shown here is derived from an EMBL/GenBank/DDBJ whole genome shotgun (WGS) entry which is preliminary data.</text>
</comment>
<sequence length="58" mass="6359">MTAAAVVPVHLDLRAEPEPEAVAQEGEGESPWSSRITSHGRLIKPRRVRWREGGGAAW</sequence>
<dbReference type="Proteomes" id="UP000660975">
    <property type="component" value="Unassembled WGS sequence"/>
</dbReference>
<reference evidence="3" key="3">
    <citation type="submission" date="2020-09" db="EMBL/GenBank/DDBJ databases">
        <authorList>
            <person name="Sun Q."/>
            <person name="Ohkuma M."/>
        </authorList>
    </citation>
    <scope>NUCLEOTIDE SEQUENCE</scope>
    <source>
        <strain evidence="3">JCM 4136</strain>
    </source>
</reference>
<dbReference type="AlphaFoldDB" id="A0A8H9HY80"/>
<feature type="region of interest" description="Disordered" evidence="1">
    <location>
        <begin position="1"/>
        <end position="38"/>
    </location>
</feature>
<evidence type="ECO:0000313" key="5">
    <source>
        <dbReference type="Proteomes" id="UP000660975"/>
    </source>
</evidence>
<protein>
    <submittedName>
        <fullName evidence="3">Uncharacterized protein</fullName>
    </submittedName>
</protein>
<reference evidence="2 4" key="2">
    <citation type="submission" date="2020-02" db="EMBL/GenBank/DDBJ databases">
        <title>Whole genome shotgun sequence of Streptomyces gougerotii NBRC 13043.</title>
        <authorList>
            <person name="Ichikawa N."/>
            <person name="Komaki H."/>
            <person name="Tamura T."/>
        </authorList>
    </citation>
    <scope>NUCLEOTIDE SEQUENCE [LARGE SCALE GENOMIC DNA]</scope>
    <source>
        <strain evidence="2 4">NBRC 13043</strain>
    </source>
</reference>
<dbReference type="EMBL" id="BLLO01000006">
    <property type="protein sequence ID" value="GFH75506.1"/>
    <property type="molecule type" value="Genomic_DNA"/>
</dbReference>
<keyword evidence="4" id="KW-1185">Reference proteome</keyword>
<gene>
    <name evidence="3" type="ORF">GCM10010227_55690</name>
    <name evidence="2" type="ORF">Sgou_01760</name>
</gene>
<dbReference type="EMBL" id="BMSC01000033">
    <property type="protein sequence ID" value="GGU93237.1"/>
    <property type="molecule type" value="Genomic_DNA"/>
</dbReference>
<evidence type="ECO:0000313" key="3">
    <source>
        <dbReference type="EMBL" id="GGU93237.1"/>
    </source>
</evidence>